<dbReference type="Pfam" id="PF06985">
    <property type="entry name" value="HET"/>
    <property type="match status" value="1"/>
</dbReference>
<dbReference type="InParanoid" id="A0A2H3CWX6"/>
<evidence type="ECO:0000313" key="3">
    <source>
        <dbReference type="Proteomes" id="UP000217790"/>
    </source>
</evidence>
<sequence length="783" mass="89597">MSGRSFKLSALRSSHFGALYIVPHTSRTRDHCISSMSSVPTTSSRSSTASVEFPELAYAPVDPQIAPTMSDWSGFGTLESSDFNISTSSPAMEHVPPEVRELVCENCWRTVFTTDAFRQAWETRHLEMTQAQRSDLDGFLYTTPTWTQMQHQNRRHFIRFQHVCHWCEIVRQVISNKLDRDIANNEKFQMKLNFRLETFYWPPPYERRTYGSRLHLLVVLIGTCDVDGPGSCRADFVVHATNDDPAARFIDHRPMLLDVDSPTAYSLIKKRIDDCLLHECCPKPIYAPLPTRVIDCKDPSRPRLFISDGIEDHYVALSYVWGAALEDLPHCTTTQNLQSYIVEIPLNDIPLTIMDAITVTRTLGLQYLWVDSLCILQDSKEDKATEISKILNTFRNAYMTIIAACADQVSDRFLHARTEQEDIISLPFICPDGDIGTMKVQTKDIDEMEPTEERAWCLEEWVLSPRKLIYATHTLQYECQTIHVNVNGTCAFIMPFVIAEGIPRIPLVTSIAHHDTNDGDQPADYELGGAWTRILELYSVGFTTKQRDRLIALSGIAKQFQSFWPCGRYMAGIWDHHLLNDLLWCYEDAVPKSRPDHYRAPSWSWASIDGPIQMFAWPKDARFLYSVIQWDVTVKRQDNPYGEVEEGYLTLDVILQPAVWDPVKGELFDTASMLKDHPNSVELEFDKDGQWHQSRIPGHTVWCDALEPVSEVIGKVFLVPGCRNRFSNLNGLVLVPVTSQTTAVQRYDHSGYPLYRRVGFFQLDSEVTPETWMKSPHQLLRII</sequence>
<dbReference type="PANTHER" id="PTHR33112">
    <property type="entry name" value="DOMAIN PROTEIN, PUTATIVE-RELATED"/>
    <property type="match status" value="1"/>
</dbReference>
<protein>
    <submittedName>
        <fullName evidence="2">HET-domain-containing protein</fullName>
    </submittedName>
</protein>
<dbReference type="OrthoDB" id="5125733at2759"/>
<evidence type="ECO:0000259" key="1">
    <source>
        <dbReference type="Pfam" id="PF06985"/>
    </source>
</evidence>
<dbReference type="InterPro" id="IPR010730">
    <property type="entry name" value="HET"/>
</dbReference>
<feature type="domain" description="Heterokaryon incompatibility" evidence="1">
    <location>
        <begin position="314"/>
        <end position="460"/>
    </location>
</feature>
<keyword evidence="3" id="KW-1185">Reference proteome</keyword>
<accession>A0A2H3CWX6</accession>
<dbReference type="PANTHER" id="PTHR33112:SF16">
    <property type="entry name" value="HETEROKARYON INCOMPATIBILITY DOMAIN-CONTAINING PROTEIN"/>
    <property type="match status" value="1"/>
</dbReference>
<reference evidence="3" key="1">
    <citation type="journal article" date="2017" name="Nat. Ecol. Evol.">
        <title>Genome expansion and lineage-specific genetic innovations in the forest pathogenic fungi Armillaria.</title>
        <authorList>
            <person name="Sipos G."/>
            <person name="Prasanna A.N."/>
            <person name="Walter M.C."/>
            <person name="O'Connor E."/>
            <person name="Balint B."/>
            <person name="Krizsan K."/>
            <person name="Kiss B."/>
            <person name="Hess J."/>
            <person name="Varga T."/>
            <person name="Slot J."/>
            <person name="Riley R."/>
            <person name="Boka B."/>
            <person name="Rigling D."/>
            <person name="Barry K."/>
            <person name="Lee J."/>
            <person name="Mihaltcheva S."/>
            <person name="LaButti K."/>
            <person name="Lipzen A."/>
            <person name="Waldron R."/>
            <person name="Moloney N.M."/>
            <person name="Sperisen C."/>
            <person name="Kredics L."/>
            <person name="Vagvoelgyi C."/>
            <person name="Patrignani A."/>
            <person name="Fitzpatrick D."/>
            <person name="Nagy I."/>
            <person name="Doyle S."/>
            <person name="Anderson J.B."/>
            <person name="Grigoriev I.V."/>
            <person name="Gueldener U."/>
            <person name="Muensterkoetter M."/>
            <person name="Nagy L.G."/>
        </authorList>
    </citation>
    <scope>NUCLEOTIDE SEQUENCE [LARGE SCALE GENOMIC DNA]</scope>
    <source>
        <strain evidence="3">Ar21-2</strain>
    </source>
</reference>
<dbReference type="OMA" id="SEMIFDC"/>
<dbReference type="STRING" id="47427.A0A2H3CWX6"/>
<name>A0A2H3CWX6_ARMGA</name>
<organism evidence="2 3">
    <name type="scientific">Armillaria gallica</name>
    <name type="common">Bulbous honey fungus</name>
    <name type="synonym">Armillaria bulbosa</name>
    <dbReference type="NCBI Taxonomy" id="47427"/>
    <lineage>
        <taxon>Eukaryota</taxon>
        <taxon>Fungi</taxon>
        <taxon>Dikarya</taxon>
        <taxon>Basidiomycota</taxon>
        <taxon>Agaricomycotina</taxon>
        <taxon>Agaricomycetes</taxon>
        <taxon>Agaricomycetidae</taxon>
        <taxon>Agaricales</taxon>
        <taxon>Marasmiineae</taxon>
        <taxon>Physalacriaceae</taxon>
        <taxon>Armillaria</taxon>
    </lineage>
</organism>
<dbReference type="AlphaFoldDB" id="A0A2H3CWX6"/>
<gene>
    <name evidence="2" type="ORF">ARMGADRAFT_998041</name>
</gene>
<dbReference type="EMBL" id="KZ293678">
    <property type="protein sequence ID" value="PBK87531.1"/>
    <property type="molecule type" value="Genomic_DNA"/>
</dbReference>
<evidence type="ECO:0000313" key="2">
    <source>
        <dbReference type="EMBL" id="PBK87531.1"/>
    </source>
</evidence>
<dbReference type="Proteomes" id="UP000217790">
    <property type="component" value="Unassembled WGS sequence"/>
</dbReference>
<proteinExistence type="predicted"/>